<proteinExistence type="predicted"/>
<name>A0ACC1HGL9_9FUNG</name>
<organism evidence="1 2">
    <name type="scientific">Spiromyces aspiralis</name>
    <dbReference type="NCBI Taxonomy" id="68401"/>
    <lineage>
        <taxon>Eukaryota</taxon>
        <taxon>Fungi</taxon>
        <taxon>Fungi incertae sedis</taxon>
        <taxon>Zoopagomycota</taxon>
        <taxon>Kickxellomycotina</taxon>
        <taxon>Kickxellomycetes</taxon>
        <taxon>Kickxellales</taxon>
        <taxon>Kickxellaceae</taxon>
        <taxon>Spiromyces</taxon>
    </lineage>
</organism>
<evidence type="ECO:0000313" key="1">
    <source>
        <dbReference type="EMBL" id="KAJ1675704.1"/>
    </source>
</evidence>
<sequence length="467" mass="53937">MRGRRSGTILILTSAMALLCVFAITVLVTKSDDAIAPARLASHGRGGRFPDAPHSLARPAANTSNLAGSEYGGYWNGSSSFVSPEQMKAWADEVAPWSTTYAANPQNAGEPTPGKRARAVIVALVRNSELDDMVHSIKSLESSFNSRYNYPYVFLNDVPFTQEFMDTVSNFTSSETSFGLLPKDHWEIPEWIDGAEAEIARNRMASHGVMYGGSLPYRKMCRFNSGFFYKHPLLQPYDWYWRIEPDVDYYCNLDFDPFRFMEDNGKKYSFTIALTELPRTIYNMWAYTIKYARENQINTTLLPYFANANGDYNLCHFWSNFEIASLEFFRSDEYESFFQYLDSSGNFFYERYGDAPVHSLAAGLLLRQDEVHYFWDIGYRHDNFFNCPLKTPEGKQHDKCSCPETVNGRRRVEKPCLGWWKDYKPKTWSVQDYDRILEHLSKSSSYPLFEVGSVGERRKFLHYLMQR</sequence>
<gene>
    <name evidence="1" type="ORF">EV182_000746</name>
</gene>
<comment type="caution">
    <text evidence="1">The sequence shown here is derived from an EMBL/GenBank/DDBJ whole genome shotgun (WGS) entry which is preliminary data.</text>
</comment>
<evidence type="ECO:0000313" key="2">
    <source>
        <dbReference type="Proteomes" id="UP001145114"/>
    </source>
</evidence>
<accession>A0ACC1HGL9</accession>
<protein>
    <submittedName>
        <fullName evidence="1">Uncharacterized protein</fullName>
    </submittedName>
</protein>
<dbReference type="EMBL" id="JAMZIH010005199">
    <property type="protein sequence ID" value="KAJ1675704.1"/>
    <property type="molecule type" value="Genomic_DNA"/>
</dbReference>
<reference evidence="1" key="1">
    <citation type="submission" date="2022-06" db="EMBL/GenBank/DDBJ databases">
        <title>Phylogenomic reconstructions and comparative analyses of Kickxellomycotina fungi.</title>
        <authorList>
            <person name="Reynolds N.K."/>
            <person name="Stajich J.E."/>
            <person name="Barry K."/>
            <person name="Grigoriev I.V."/>
            <person name="Crous P."/>
            <person name="Smith M.E."/>
        </authorList>
    </citation>
    <scope>NUCLEOTIDE SEQUENCE</scope>
    <source>
        <strain evidence="1">RSA 2271</strain>
    </source>
</reference>
<keyword evidence="2" id="KW-1185">Reference proteome</keyword>
<dbReference type="Proteomes" id="UP001145114">
    <property type="component" value="Unassembled WGS sequence"/>
</dbReference>